<evidence type="ECO:0000313" key="1">
    <source>
        <dbReference type="EMBL" id="VDL62056.1"/>
    </source>
</evidence>
<reference evidence="1 2" key="2">
    <citation type="submission" date="2018-11" db="EMBL/GenBank/DDBJ databases">
        <authorList>
            <consortium name="Pathogen Informatics"/>
        </authorList>
    </citation>
    <scope>NUCLEOTIDE SEQUENCE [LARGE SCALE GENOMIC DNA]</scope>
</reference>
<accession>A0A0N4XCB5</accession>
<gene>
    <name evidence="1" type="ORF">NBR_LOCUS82</name>
</gene>
<name>A0A0N4XCB5_NIPBR</name>
<protein>
    <submittedName>
        <fullName evidence="1 3">Uncharacterized protein</fullName>
    </submittedName>
</protein>
<dbReference type="AlphaFoldDB" id="A0A0N4XCB5"/>
<dbReference type="EMBL" id="UYSL01000015">
    <property type="protein sequence ID" value="VDL62056.1"/>
    <property type="molecule type" value="Genomic_DNA"/>
</dbReference>
<reference evidence="3" key="1">
    <citation type="submission" date="2017-02" db="UniProtKB">
        <authorList>
            <consortium name="WormBaseParasite"/>
        </authorList>
    </citation>
    <scope>IDENTIFICATION</scope>
</reference>
<dbReference type="Proteomes" id="UP000271162">
    <property type="component" value="Unassembled WGS sequence"/>
</dbReference>
<proteinExistence type="predicted"/>
<evidence type="ECO:0000313" key="3">
    <source>
        <dbReference type="WBParaSite" id="NBR_0000008101-mRNA-1"/>
    </source>
</evidence>
<keyword evidence="2" id="KW-1185">Reference proteome</keyword>
<organism evidence="3">
    <name type="scientific">Nippostrongylus brasiliensis</name>
    <name type="common">Rat hookworm</name>
    <dbReference type="NCBI Taxonomy" id="27835"/>
    <lineage>
        <taxon>Eukaryota</taxon>
        <taxon>Metazoa</taxon>
        <taxon>Ecdysozoa</taxon>
        <taxon>Nematoda</taxon>
        <taxon>Chromadorea</taxon>
        <taxon>Rhabditida</taxon>
        <taxon>Rhabditina</taxon>
        <taxon>Rhabditomorpha</taxon>
        <taxon>Strongyloidea</taxon>
        <taxon>Heligmosomidae</taxon>
        <taxon>Nippostrongylus</taxon>
    </lineage>
</organism>
<evidence type="ECO:0000313" key="2">
    <source>
        <dbReference type="Proteomes" id="UP000271162"/>
    </source>
</evidence>
<dbReference type="WBParaSite" id="NBR_0000008101-mRNA-1">
    <property type="protein sequence ID" value="NBR_0000008101-mRNA-1"/>
    <property type="gene ID" value="NBR_0000008101"/>
</dbReference>
<sequence length="88" mass="10189">MELETSCNDGVGDQEGLANHCLLMHSEDGANGEEQDYAVHHLTFESKEIFETWLKEKCEASITSLWRTEAKRNSYFLRCSRAYVIWTQ</sequence>